<reference evidence="2" key="1">
    <citation type="submission" date="2015-04" db="UniProtKB">
        <authorList>
            <consortium name="EnsemblPlants"/>
        </authorList>
    </citation>
    <scope>IDENTIFICATION</scope>
</reference>
<dbReference type="Proteomes" id="UP000026962">
    <property type="component" value="Chromosome 2"/>
</dbReference>
<feature type="compositionally biased region" description="Low complexity" evidence="1">
    <location>
        <begin position="84"/>
        <end position="106"/>
    </location>
</feature>
<protein>
    <submittedName>
        <fullName evidence="2">Uncharacterized protein</fullName>
    </submittedName>
</protein>
<evidence type="ECO:0000313" key="2">
    <source>
        <dbReference type="EnsemblPlants" id="OPUNC02G11040.1"/>
    </source>
</evidence>
<feature type="compositionally biased region" description="Polar residues" evidence="1">
    <location>
        <begin position="107"/>
        <end position="133"/>
    </location>
</feature>
<proteinExistence type="predicted"/>
<dbReference type="AlphaFoldDB" id="A0A0E0JYI3"/>
<organism evidence="2">
    <name type="scientific">Oryza punctata</name>
    <name type="common">Red rice</name>
    <dbReference type="NCBI Taxonomy" id="4537"/>
    <lineage>
        <taxon>Eukaryota</taxon>
        <taxon>Viridiplantae</taxon>
        <taxon>Streptophyta</taxon>
        <taxon>Embryophyta</taxon>
        <taxon>Tracheophyta</taxon>
        <taxon>Spermatophyta</taxon>
        <taxon>Magnoliopsida</taxon>
        <taxon>Liliopsida</taxon>
        <taxon>Poales</taxon>
        <taxon>Poaceae</taxon>
        <taxon>BOP clade</taxon>
        <taxon>Oryzoideae</taxon>
        <taxon>Oryzeae</taxon>
        <taxon>Oryzinae</taxon>
        <taxon>Oryza</taxon>
    </lineage>
</organism>
<accession>A0A0E0JYI3</accession>
<reference evidence="2" key="2">
    <citation type="submission" date="2018-05" db="EMBL/GenBank/DDBJ databases">
        <title>OpunRS2 (Oryza punctata Reference Sequence Version 2).</title>
        <authorList>
            <person name="Zhang J."/>
            <person name="Kudrna D."/>
            <person name="Lee S."/>
            <person name="Talag J."/>
            <person name="Welchert J."/>
            <person name="Wing R.A."/>
        </authorList>
    </citation>
    <scope>NUCLEOTIDE SEQUENCE [LARGE SCALE GENOMIC DNA]</scope>
</reference>
<name>A0A0E0JYI3_ORYPU</name>
<dbReference type="Gramene" id="OPUNC02G11040.1">
    <property type="protein sequence ID" value="OPUNC02G11040.1"/>
    <property type="gene ID" value="OPUNC02G11040"/>
</dbReference>
<evidence type="ECO:0000313" key="3">
    <source>
        <dbReference type="Proteomes" id="UP000026962"/>
    </source>
</evidence>
<feature type="region of interest" description="Disordered" evidence="1">
    <location>
        <begin position="51"/>
        <end position="133"/>
    </location>
</feature>
<feature type="compositionally biased region" description="Basic and acidic residues" evidence="1">
    <location>
        <begin position="51"/>
        <end position="60"/>
    </location>
</feature>
<keyword evidence="3" id="KW-1185">Reference proteome</keyword>
<dbReference type="STRING" id="4537.A0A0E0JYI3"/>
<dbReference type="EnsemblPlants" id="OPUNC02G11040.1">
    <property type="protein sequence ID" value="OPUNC02G11040.1"/>
    <property type="gene ID" value="OPUNC02G11040"/>
</dbReference>
<dbReference type="HOGENOM" id="CLU_1910057_0_0_1"/>
<sequence length="133" mass="14581">MFKLLWKVEYYYPLDQWKVAVVELLAQCNGCKAKDSSPACSVELRASPRRCRDGWGEKRQPTPAHPLPTSMVSRSPSSPPREPPCSGSTTKFSTPSSSSATVGRSGPFSSPARSSPCHSWASRSTTYERSVKV</sequence>
<evidence type="ECO:0000256" key="1">
    <source>
        <dbReference type="SAM" id="MobiDB-lite"/>
    </source>
</evidence>